<dbReference type="EMBL" id="JBHTBW010000019">
    <property type="protein sequence ID" value="MFC7440770.1"/>
    <property type="molecule type" value="Genomic_DNA"/>
</dbReference>
<dbReference type="RefSeq" id="WP_379864055.1">
    <property type="nucleotide sequence ID" value="NZ_JBHTBW010000019.1"/>
</dbReference>
<sequence>MLTESLYNGCRYYSTQGKGGTVMSEEMLANLKPPHERRFKTLKIDALGNINTEEGYDRAVEPIPKLLEQMSDMFAQLPDDNPVASVNFDVKFPLSISCQWVVCQFHELYPNVTLRITDQHGKVIYLQGDQVAPEAKQKGQEVT</sequence>
<dbReference type="Proteomes" id="UP001596500">
    <property type="component" value="Unassembled WGS sequence"/>
</dbReference>
<organism evidence="1 2">
    <name type="scientific">Laceyella putida</name>
    <dbReference type="NCBI Taxonomy" id="110101"/>
    <lineage>
        <taxon>Bacteria</taxon>
        <taxon>Bacillati</taxon>
        <taxon>Bacillota</taxon>
        <taxon>Bacilli</taxon>
        <taxon>Bacillales</taxon>
        <taxon>Thermoactinomycetaceae</taxon>
        <taxon>Laceyella</taxon>
    </lineage>
</organism>
<accession>A0ABW2RIE4</accession>
<protein>
    <submittedName>
        <fullName evidence="1">Deaminase domain-containing protein</fullName>
    </submittedName>
</protein>
<proteinExistence type="predicted"/>
<name>A0ABW2RIE4_9BACL</name>
<evidence type="ECO:0000313" key="2">
    <source>
        <dbReference type="Proteomes" id="UP001596500"/>
    </source>
</evidence>
<reference evidence="2" key="1">
    <citation type="journal article" date="2019" name="Int. J. Syst. Evol. Microbiol.">
        <title>The Global Catalogue of Microorganisms (GCM) 10K type strain sequencing project: providing services to taxonomists for standard genome sequencing and annotation.</title>
        <authorList>
            <consortium name="The Broad Institute Genomics Platform"/>
            <consortium name="The Broad Institute Genome Sequencing Center for Infectious Disease"/>
            <person name="Wu L."/>
            <person name="Ma J."/>
        </authorList>
    </citation>
    <scope>NUCLEOTIDE SEQUENCE [LARGE SCALE GENOMIC DNA]</scope>
    <source>
        <strain evidence="2">CGMCC 1.12942</strain>
    </source>
</reference>
<gene>
    <name evidence="1" type="ORF">ACFQNG_06355</name>
</gene>
<evidence type="ECO:0000313" key="1">
    <source>
        <dbReference type="EMBL" id="MFC7440770.1"/>
    </source>
</evidence>
<comment type="caution">
    <text evidence="1">The sequence shown here is derived from an EMBL/GenBank/DDBJ whole genome shotgun (WGS) entry which is preliminary data.</text>
</comment>
<keyword evidence="2" id="KW-1185">Reference proteome</keyword>